<dbReference type="OrthoDB" id="21421at2"/>
<dbReference type="EMBL" id="QGDD01000002">
    <property type="protein sequence ID" value="PWN03651.1"/>
    <property type="molecule type" value="Genomic_DNA"/>
</dbReference>
<evidence type="ECO:0000313" key="3">
    <source>
        <dbReference type="EMBL" id="PWN03651.1"/>
    </source>
</evidence>
<dbReference type="Pfam" id="PF17775">
    <property type="entry name" value="YchJ_M-like"/>
    <property type="match status" value="1"/>
</dbReference>
<gene>
    <name evidence="3" type="ORF">DJ010_06050</name>
</gene>
<dbReference type="Proteomes" id="UP000245507">
    <property type="component" value="Unassembled WGS sequence"/>
</dbReference>
<evidence type="ECO:0000256" key="1">
    <source>
        <dbReference type="HAMAP-Rule" id="MF_00612"/>
    </source>
</evidence>
<protein>
    <recommendedName>
        <fullName evidence="1">UPF0225 protein DJ010_06050</fullName>
    </recommendedName>
</protein>
<dbReference type="InterPro" id="IPR048469">
    <property type="entry name" value="YchJ-like_M"/>
</dbReference>
<name>A0A316TJC6_9ACTN</name>
<proteinExistence type="inferred from homology"/>
<dbReference type="PANTHER" id="PTHR33747:SF1">
    <property type="entry name" value="ADENYLATE CYCLASE-ASSOCIATED CAP C-TERMINAL DOMAIN-CONTAINING PROTEIN"/>
    <property type="match status" value="1"/>
</dbReference>
<reference evidence="3 4" key="1">
    <citation type="submission" date="2018-05" db="EMBL/GenBank/DDBJ databases">
        <title>Nocardioides silvaticus genome.</title>
        <authorList>
            <person name="Li C."/>
            <person name="Wang G."/>
        </authorList>
    </citation>
    <scope>NUCLEOTIDE SEQUENCE [LARGE SCALE GENOMIC DNA]</scope>
    <source>
        <strain evidence="3 4">CCTCC AB 2018079</strain>
    </source>
</reference>
<feature type="domain" description="YchJ-like middle NTF2-like" evidence="2">
    <location>
        <begin position="31"/>
        <end position="125"/>
    </location>
</feature>
<comment type="similarity">
    <text evidence="1">Belongs to the UPF0225 family.</text>
</comment>
<dbReference type="PANTHER" id="PTHR33747">
    <property type="entry name" value="UPF0225 PROTEIN SCO1677"/>
    <property type="match status" value="1"/>
</dbReference>
<evidence type="ECO:0000259" key="2">
    <source>
        <dbReference type="Pfam" id="PF17775"/>
    </source>
</evidence>
<dbReference type="RefSeq" id="WP_109692739.1">
    <property type="nucleotide sequence ID" value="NZ_QGDD01000002.1"/>
</dbReference>
<organism evidence="3 4">
    <name type="scientific">Nocardioides silvaticus</name>
    <dbReference type="NCBI Taxonomy" id="2201891"/>
    <lineage>
        <taxon>Bacteria</taxon>
        <taxon>Bacillati</taxon>
        <taxon>Actinomycetota</taxon>
        <taxon>Actinomycetes</taxon>
        <taxon>Propionibacteriales</taxon>
        <taxon>Nocardioidaceae</taxon>
        <taxon>Nocardioides</taxon>
    </lineage>
</organism>
<sequence length="128" mass="14714">MSRIHNCPCGTGTPYGDCCRPLRRSERAAATAEELMRSRYSAFAELDESYLLRSWHPATRPASVAFDPDLRWVGLEIVATEAGRVEDRDGIVEFRAHHRRGDEQGVLHEVSRFRRQDGAWLYVRGRIR</sequence>
<comment type="caution">
    <text evidence="3">The sequence shown here is derived from an EMBL/GenBank/DDBJ whole genome shotgun (WGS) entry which is preliminary data.</text>
</comment>
<accession>A0A316TJC6</accession>
<evidence type="ECO:0000313" key="4">
    <source>
        <dbReference type="Proteomes" id="UP000245507"/>
    </source>
</evidence>
<dbReference type="HAMAP" id="MF_00612">
    <property type="entry name" value="UPF0225"/>
    <property type="match status" value="1"/>
</dbReference>
<dbReference type="AlphaFoldDB" id="A0A316TJC6"/>
<dbReference type="SUPFAM" id="SSF54427">
    <property type="entry name" value="NTF2-like"/>
    <property type="match status" value="1"/>
</dbReference>
<dbReference type="InterPro" id="IPR032710">
    <property type="entry name" value="NTF2-like_dom_sf"/>
</dbReference>
<dbReference type="Gene3D" id="3.10.450.50">
    <property type="match status" value="1"/>
</dbReference>
<dbReference type="InterPro" id="IPR023006">
    <property type="entry name" value="YchJ-like"/>
</dbReference>
<keyword evidence="4" id="KW-1185">Reference proteome</keyword>